<dbReference type="InterPro" id="IPR043502">
    <property type="entry name" value="DNA/RNA_pol_sf"/>
</dbReference>
<dbReference type="InterPro" id="IPR013103">
    <property type="entry name" value="RVT_2"/>
</dbReference>
<gene>
    <name evidence="2" type="ORF">PVL29_002431</name>
</gene>
<evidence type="ECO:0000313" key="2">
    <source>
        <dbReference type="EMBL" id="KAJ9707406.1"/>
    </source>
</evidence>
<accession>A0AA39AGV6</accession>
<name>A0AA39AGV6_VITRO</name>
<organism evidence="2 3">
    <name type="scientific">Vitis rotundifolia</name>
    <name type="common">Muscadine grape</name>
    <dbReference type="NCBI Taxonomy" id="103349"/>
    <lineage>
        <taxon>Eukaryota</taxon>
        <taxon>Viridiplantae</taxon>
        <taxon>Streptophyta</taxon>
        <taxon>Embryophyta</taxon>
        <taxon>Tracheophyta</taxon>
        <taxon>Spermatophyta</taxon>
        <taxon>Magnoliopsida</taxon>
        <taxon>eudicotyledons</taxon>
        <taxon>Gunneridae</taxon>
        <taxon>Pentapetalae</taxon>
        <taxon>rosids</taxon>
        <taxon>Vitales</taxon>
        <taxon>Vitaceae</taxon>
        <taxon>Viteae</taxon>
        <taxon>Vitis</taxon>
    </lineage>
</organism>
<proteinExistence type="predicted"/>
<reference evidence="2 3" key="1">
    <citation type="journal article" date="2023" name="BMC Biotechnol.">
        <title>Vitis rotundifolia cv Carlos genome sequencing.</title>
        <authorList>
            <person name="Huff M."/>
            <person name="Hulse-Kemp A."/>
            <person name="Scheffler B."/>
            <person name="Youngblood R."/>
            <person name="Simpson S."/>
            <person name="Babiker E."/>
            <person name="Staton M."/>
        </authorList>
    </citation>
    <scope>NUCLEOTIDE SEQUENCE [LARGE SCALE GENOMIC DNA]</scope>
    <source>
        <tissue evidence="2">Leaf</tissue>
    </source>
</reference>
<evidence type="ECO:0000259" key="1">
    <source>
        <dbReference type="Pfam" id="PF07727"/>
    </source>
</evidence>
<dbReference type="AlphaFoldDB" id="A0AA39AGV6"/>
<feature type="domain" description="Reverse transcriptase Ty1/copia-type" evidence="1">
    <location>
        <begin position="2"/>
        <end position="114"/>
    </location>
</feature>
<dbReference type="EMBL" id="JARBHA010000002">
    <property type="protein sequence ID" value="KAJ9707406.1"/>
    <property type="molecule type" value="Genomic_DNA"/>
</dbReference>
<sequence length="117" mass="13152">MRTFLAVAAAKGWELHQMDVHNAFLHGELDEEVYMQMPLGFASPTPGKVCRLRKSLYGLRQAPKCWFAKLAAAQTSYGFKQSYSDYSLFTYEAQHIQLNVLVYVDGLIISGNDGMVV</sequence>
<dbReference type="Proteomes" id="UP001168098">
    <property type="component" value="Unassembled WGS sequence"/>
</dbReference>
<protein>
    <recommendedName>
        <fullName evidence="1">Reverse transcriptase Ty1/copia-type domain-containing protein</fullName>
    </recommendedName>
</protein>
<keyword evidence="3" id="KW-1185">Reference proteome</keyword>
<dbReference type="Pfam" id="PF07727">
    <property type="entry name" value="RVT_2"/>
    <property type="match status" value="1"/>
</dbReference>
<evidence type="ECO:0000313" key="3">
    <source>
        <dbReference type="Proteomes" id="UP001168098"/>
    </source>
</evidence>
<comment type="caution">
    <text evidence="2">The sequence shown here is derived from an EMBL/GenBank/DDBJ whole genome shotgun (WGS) entry which is preliminary data.</text>
</comment>
<dbReference type="SUPFAM" id="SSF56672">
    <property type="entry name" value="DNA/RNA polymerases"/>
    <property type="match status" value="1"/>
</dbReference>